<name>A0AAP0NRN5_9MAGN</name>
<gene>
    <name evidence="4" type="ORF">Syun_020688</name>
</gene>
<dbReference type="PANTHER" id="PTHR13486">
    <property type="entry name" value="TELOMERE LENGTH AND SILENCING PROTEIN 1 TLS1 FAMILY MEMBER"/>
    <property type="match status" value="1"/>
</dbReference>
<evidence type="ECO:0000313" key="5">
    <source>
        <dbReference type="Proteomes" id="UP001420932"/>
    </source>
</evidence>
<evidence type="ECO:0000256" key="3">
    <source>
        <dbReference type="ARBA" id="ARBA00023242"/>
    </source>
</evidence>
<comment type="caution">
    <text evidence="4">The sequence shown here is derived from an EMBL/GenBank/DDBJ whole genome shotgun (WGS) entry which is preliminary data.</text>
</comment>
<proteinExistence type="inferred from homology"/>
<dbReference type="InterPro" id="IPR015421">
    <property type="entry name" value="PyrdxlP-dep_Trfase_major"/>
</dbReference>
<sequence length="94" mass="10339">MAMRLALEEVKFLQKQKERKSGIPAIPSLRTTGVTVKLSDKNDGDGEKEELVLQDTFAQETAVTDLAKELLDTFTAKQMGKVFFTNSGSEANDS</sequence>
<comment type="similarity">
    <text evidence="2">Belongs to the TLS1 family.</text>
</comment>
<evidence type="ECO:0000256" key="1">
    <source>
        <dbReference type="ARBA" id="ARBA00004123"/>
    </source>
</evidence>
<dbReference type="InterPro" id="IPR010756">
    <property type="entry name" value="Tls1-like"/>
</dbReference>
<evidence type="ECO:0000313" key="4">
    <source>
        <dbReference type="EMBL" id="KAK9113891.1"/>
    </source>
</evidence>
<dbReference type="EMBL" id="JBBNAF010000009">
    <property type="protein sequence ID" value="KAK9113891.1"/>
    <property type="molecule type" value="Genomic_DNA"/>
</dbReference>
<organism evidence="4 5">
    <name type="scientific">Stephania yunnanensis</name>
    <dbReference type="NCBI Taxonomy" id="152371"/>
    <lineage>
        <taxon>Eukaryota</taxon>
        <taxon>Viridiplantae</taxon>
        <taxon>Streptophyta</taxon>
        <taxon>Embryophyta</taxon>
        <taxon>Tracheophyta</taxon>
        <taxon>Spermatophyta</taxon>
        <taxon>Magnoliopsida</taxon>
        <taxon>Ranunculales</taxon>
        <taxon>Menispermaceae</taxon>
        <taxon>Menispermoideae</taxon>
        <taxon>Cissampelideae</taxon>
        <taxon>Stephania</taxon>
    </lineage>
</organism>
<dbReference type="Proteomes" id="UP001420932">
    <property type="component" value="Unassembled WGS sequence"/>
</dbReference>
<reference evidence="4 5" key="1">
    <citation type="submission" date="2024-01" db="EMBL/GenBank/DDBJ databases">
        <title>Genome assemblies of Stephania.</title>
        <authorList>
            <person name="Yang L."/>
        </authorList>
    </citation>
    <scope>NUCLEOTIDE SEQUENCE [LARGE SCALE GENOMIC DNA]</scope>
    <source>
        <strain evidence="4">YNDBR</strain>
        <tissue evidence="4">Leaf</tissue>
    </source>
</reference>
<dbReference type="Gene3D" id="3.40.640.10">
    <property type="entry name" value="Type I PLP-dependent aspartate aminotransferase-like (Major domain)"/>
    <property type="match status" value="1"/>
</dbReference>
<protein>
    <submittedName>
        <fullName evidence="4">Uncharacterized protein</fullName>
    </submittedName>
</protein>
<dbReference type="PANTHER" id="PTHR13486:SF2">
    <property type="entry name" value="SPLICING FACTOR C9ORF78"/>
    <property type="match status" value="1"/>
</dbReference>
<evidence type="ECO:0000256" key="2">
    <source>
        <dbReference type="ARBA" id="ARBA00007643"/>
    </source>
</evidence>
<comment type="subcellular location">
    <subcellularLocation>
        <location evidence="1">Nucleus</location>
    </subcellularLocation>
</comment>
<dbReference type="AlphaFoldDB" id="A0AAP0NRN5"/>
<accession>A0AAP0NRN5</accession>
<dbReference type="GO" id="GO:0000398">
    <property type="term" value="P:mRNA splicing, via spliceosome"/>
    <property type="evidence" value="ECO:0007669"/>
    <property type="project" value="TreeGrafter"/>
</dbReference>
<keyword evidence="5" id="KW-1185">Reference proteome</keyword>
<dbReference type="GO" id="GO:0005681">
    <property type="term" value="C:spliceosomal complex"/>
    <property type="evidence" value="ECO:0007669"/>
    <property type="project" value="TreeGrafter"/>
</dbReference>
<keyword evidence="3" id="KW-0539">Nucleus</keyword>